<evidence type="ECO:0000313" key="1">
    <source>
        <dbReference type="EMBL" id="PON34806.1"/>
    </source>
</evidence>
<organism evidence="1 2">
    <name type="scientific">Parasponia andersonii</name>
    <name type="common">Sponia andersonii</name>
    <dbReference type="NCBI Taxonomy" id="3476"/>
    <lineage>
        <taxon>Eukaryota</taxon>
        <taxon>Viridiplantae</taxon>
        <taxon>Streptophyta</taxon>
        <taxon>Embryophyta</taxon>
        <taxon>Tracheophyta</taxon>
        <taxon>Spermatophyta</taxon>
        <taxon>Magnoliopsida</taxon>
        <taxon>eudicotyledons</taxon>
        <taxon>Gunneridae</taxon>
        <taxon>Pentapetalae</taxon>
        <taxon>rosids</taxon>
        <taxon>fabids</taxon>
        <taxon>Rosales</taxon>
        <taxon>Cannabaceae</taxon>
        <taxon>Parasponia</taxon>
    </lineage>
</organism>
<proteinExistence type="predicted"/>
<dbReference type="EMBL" id="JXTB01000642">
    <property type="protein sequence ID" value="PON34806.1"/>
    <property type="molecule type" value="Genomic_DNA"/>
</dbReference>
<accession>A0A2P5AE65</accession>
<evidence type="ECO:0000313" key="2">
    <source>
        <dbReference type="Proteomes" id="UP000237105"/>
    </source>
</evidence>
<sequence length="99" mass="11201">MAYALERVGRLGQKCPLHDGDAHHRGLRAHPAIDRIGIECKLVDRGYMIHWRQLHRGPSPPGSFDINRHTLHPRTKMLERSCVSTVSLASSGSSMPRRR</sequence>
<gene>
    <name evidence="1" type="ORF">PanWU01x14_341530</name>
</gene>
<dbReference type="Proteomes" id="UP000237105">
    <property type="component" value="Unassembled WGS sequence"/>
</dbReference>
<name>A0A2P5AE65_PARAD</name>
<comment type="caution">
    <text evidence="1">The sequence shown here is derived from an EMBL/GenBank/DDBJ whole genome shotgun (WGS) entry which is preliminary data.</text>
</comment>
<dbReference type="AlphaFoldDB" id="A0A2P5AE65"/>
<keyword evidence="2" id="KW-1185">Reference proteome</keyword>
<protein>
    <submittedName>
        <fullName evidence="1">Uncharacterized protein</fullName>
    </submittedName>
</protein>
<reference evidence="2" key="1">
    <citation type="submission" date="2016-06" db="EMBL/GenBank/DDBJ databases">
        <title>Parallel loss of symbiosis genes in relatives of nitrogen-fixing non-legume Parasponia.</title>
        <authorList>
            <person name="Van Velzen R."/>
            <person name="Holmer R."/>
            <person name="Bu F."/>
            <person name="Rutten L."/>
            <person name="Van Zeijl A."/>
            <person name="Liu W."/>
            <person name="Santuari L."/>
            <person name="Cao Q."/>
            <person name="Sharma T."/>
            <person name="Shen D."/>
            <person name="Roswanjaya Y."/>
            <person name="Wardhani T."/>
            <person name="Kalhor M.S."/>
            <person name="Jansen J."/>
            <person name="Van den Hoogen J."/>
            <person name="Gungor B."/>
            <person name="Hartog M."/>
            <person name="Hontelez J."/>
            <person name="Verver J."/>
            <person name="Yang W.-C."/>
            <person name="Schijlen E."/>
            <person name="Repin R."/>
            <person name="Schilthuizen M."/>
            <person name="Schranz E."/>
            <person name="Heidstra R."/>
            <person name="Miyata K."/>
            <person name="Fedorova E."/>
            <person name="Kohlen W."/>
            <person name="Bisseling T."/>
            <person name="Smit S."/>
            <person name="Geurts R."/>
        </authorList>
    </citation>
    <scope>NUCLEOTIDE SEQUENCE [LARGE SCALE GENOMIC DNA]</scope>
    <source>
        <strain evidence="2">cv. WU1-14</strain>
    </source>
</reference>